<dbReference type="PATRIC" id="fig|1600.4.peg.120"/>
<keyword evidence="3" id="KW-1185">Reference proteome</keyword>
<feature type="transmembrane region" description="Helical" evidence="1">
    <location>
        <begin position="59"/>
        <end position="75"/>
    </location>
</feature>
<keyword evidence="1" id="KW-1133">Transmembrane helix</keyword>
<feature type="transmembrane region" description="Helical" evidence="1">
    <location>
        <begin position="119"/>
        <end position="138"/>
    </location>
</feature>
<evidence type="ECO:0000256" key="1">
    <source>
        <dbReference type="SAM" id="Phobius"/>
    </source>
</evidence>
<reference evidence="2 3" key="1">
    <citation type="submission" date="2015-03" db="EMBL/GenBank/DDBJ databases">
        <title>Complete genome sequence of Lactobacillus acetotolerans NBRC 13120.</title>
        <authorList>
            <person name="Toh H."/>
            <person name="Morita H."/>
            <person name="Fujita N."/>
        </authorList>
    </citation>
    <scope>NUCLEOTIDE SEQUENCE [LARGE SCALE GENOMIC DNA]</scope>
    <source>
        <strain evidence="2 3">NBRC 13120</strain>
    </source>
</reference>
<keyword evidence="1" id="KW-0812">Transmembrane</keyword>
<gene>
    <name evidence="2" type="ORF">LBAT_0116</name>
</gene>
<name>A0A0D6A1U2_9LACO</name>
<protein>
    <submittedName>
        <fullName evidence="2">Uncharacterized protein</fullName>
    </submittedName>
</protein>
<organism evidence="2 3">
    <name type="scientific">Lactobacillus acetotolerans</name>
    <dbReference type="NCBI Taxonomy" id="1600"/>
    <lineage>
        <taxon>Bacteria</taxon>
        <taxon>Bacillati</taxon>
        <taxon>Bacillota</taxon>
        <taxon>Bacilli</taxon>
        <taxon>Lactobacillales</taxon>
        <taxon>Lactobacillaceae</taxon>
        <taxon>Lactobacillus</taxon>
    </lineage>
</organism>
<evidence type="ECO:0000313" key="2">
    <source>
        <dbReference type="EMBL" id="BAQ56505.1"/>
    </source>
</evidence>
<keyword evidence="1" id="KW-0472">Membrane</keyword>
<feature type="transmembrane region" description="Helical" evidence="1">
    <location>
        <begin position="32"/>
        <end position="53"/>
    </location>
</feature>
<dbReference type="Proteomes" id="UP000035709">
    <property type="component" value="Chromosome"/>
</dbReference>
<dbReference type="KEGG" id="lae:LBAT_0116"/>
<dbReference type="EMBL" id="AP014808">
    <property type="protein sequence ID" value="BAQ56505.1"/>
    <property type="molecule type" value="Genomic_DNA"/>
</dbReference>
<dbReference type="AlphaFoldDB" id="A0A0D6A1U2"/>
<proteinExistence type="predicted"/>
<accession>A0A0D6A1U2</accession>
<evidence type="ECO:0000313" key="3">
    <source>
        <dbReference type="Proteomes" id="UP000035709"/>
    </source>
</evidence>
<feature type="transmembrane region" description="Helical" evidence="1">
    <location>
        <begin position="144"/>
        <end position="162"/>
    </location>
</feature>
<dbReference type="RefSeq" id="WP_060459060.1">
    <property type="nucleotide sequence ID" value="NZ_AP014808.1"/>
</dbReference>
<sequence length="182" mass="21100">MENNEKGWILSNLSNDASYLLTSMRKIYTISWWLLLPALFSFIGIISMLTNFYDNWGEGFFITGIFLWIIVIEYYKPKVKPALSKIQIRLRNKKLYKIKDSEKVTYLQKLLNEYKINSAYSLLTILLPLTITCIFSIIEGISDAFIALLITSVLVICTKYVTPIALIQKCIKNEINIQLLNR</sequence>